<dbReference type="InterPro" id="IPR036823">
    <property type="entry name" value="Ribosomal_uS7_dom_sf"/>
</dbReference>
<dbReference type="Proteomes" id="UP000228900">
    <property type="component" value="Unassembled WGS sequence"/>
</dbReference>
<evidence type="ECO:0000313" key="8">
    <source>
        <dbReference type="EMBL" id="PIT94426.1"/>
    </source>
</evidence>
<dbReference type="InterPro" id="IPR005717">
    <property type="entry name" value="Ribosomal_uS7_bac/org-type"/>
</dbReference>
<evidence type="ECO:0000256" key="3">
    <source>
        <dbReference type="ARBA" id="ARBA00022884"/>
    </source>
</evidence>
<keyword evidence="5 6" id="KW-0687">Ribonucleoprotein</keyword>
<evidence type="ECO:0000259" key="7">
    <source>
        <dbReference type="Pfam" id="PF00177"/>
    </source>
</evidence>
<dbReference type="Gene3D" id="1.10.455.10">
    <property type="entry name" value="Ribosomal protein S7 domain"/>
    <property type="match status" value="1"/>
</dbReference>
<comment type="subunit">
    <text evidence="6">Part of the 30S ribosomal subunit. Contacts proteins S9 and S11.</text>
</comment>
<proteinExistence type="inferred from homology"/>
<dbReference type="PIRSF" id="PIRSF002122">
    <property type="entry name" value="RPS7p_RPS7a_RPS5e_RPS7o"/>
    <property type="match status" value="1"/>
</dbReference>
<keyword evidence="2 6" id="KW-0699">rRNA-binding</keyword>
<protein>
    <recommendedName>
        <fullName evidence="6">Small ribosomal subunit protein uS7</fullName>
    </recommendedName>
</protein>
<dbReference type="Pfam" id="PF00177">
    <property type="entry name" value="Ribosomal_S7"/>
    <property type="match status" value="1"/>
</dbReference>
<reference evidence="9" key="1">
    <citation type="submission" date="2017-09" db="EMBL/GenBank/DDBJ databases">
        <title>Depth-based differentiation of microbial function through sediment-hosted aquifers and enrichment of novel symbionts in the deep terrestrial subsurface.</title>
        <authorList>
            <person name="Probst A.J."/>
            <person name="Ladd B."/>
            <person name="Jarett J.K."/>
            <person name="Geller-Mcgrath D.E."/>
            <person name="Sieber C.M.K."/>
            <person name="Emerson J.B."/>
            <person name="Anantharaman K."/>
            <person name="Thomas B.C."/>
            <person name="Malmstrom R."/>
            <person name="Stieglmeier M."/>
            <person name="Klingl A."/>
            <person name="Woyke T."/>
            <person name="Ryan C.M."/>
            <person name="Banfield J.F."/>
        </authorList>
    </citation>
    <scope>NUCLEOTIDE SEQUENCE [LARGE SCALE GENOMIC DNA]</scope>
</reference>
<evidence type="ECO:0000256" key="5">
    <source>
        <dbReference type="ARBA" id="ARBA00023274"/>
    </source>
</evidence>
<evidence type="ECO:0000256" key="6">
    <source>
        <dbReference type="HAMAP-Rule" id="MF_00480"/>
    </source>
</evidence>
<dbReference type="InterPro" id="IPR023798">
    <property type="entry name" value="Ribosomal_uS7_dom"/>
</dbReference>
<dbReference type="SUPFAM" id="SSF47973">
    <property type="entry name" value="Ribosomal protein S7"/>
    <property type="match status" value="1"/>
</dbReference>
<dbReference type="PANTHER" id="PTHR11205">
    <property type="entry name" value="RIBOSOMAL PROTEIN S7"/>
    <property type="match status" value="1"/>
</dbReference>
<dbReference type="NCBIfam" id="TIGR01029">
    <property type="entry name" value="rpsG_bact"/>
    <property type="match status" value="1"/>
</dbReference>
<dbReference type="GO" id="GO:0019843">
    <property type="term" value="F:rRNA binding"/>
    <property type="evidence" value="ECO:0007669"/>
    <property type="project" value="UniProtKB-UniRule"/>
</dbReference>
<comment type="similarity">
    <text evidence="1 6">Belongs to the universal ribosomal protein uS7 family.</text>
</comment>
<gene>
    <name evidence="6" type="primary">rpsG</name>
    <name evidence="8" type="ORF">COT98_03790</name>
</gene>
<evidence type="ECO:0000256" key="1">
    <source>
        <dbReference type="ARBA" id="ARBA00007151"/>
    </source>
</evidence>
<evidence type="ECO:0000256" key="2">
    <source>
        <dbReference type="ARBA" id="ARBA00022730"/>
    </source>
</evidence>
<sequence length="156" mass="17797">MMRGKPAPKRKIEGDLKYNDKSIAKFINYLMIDGKKSVSQKIVYEAFNIIKDKTKQDPRHVFNKAIKKVSPLVEVRGKRVGGANYQVPVQVRGERRFYLGCHWMINSAHDRRGHSMEEKLATEILDASNGEGAAIKKREAVHKMAEANKAFAHFSR</sequence>
<dbReference type="AlphaFoldDB" id="A0A2M6WNV3"/>
<keyword evidence="3 6" id="KW-0694">RNA-binding</keyword>
<keyword evidence="6" id="KW-0820">tRNA-binding</keyword>
<organism evidence="8 9">
    <name type="scientific">Candidatus Falkowbacteria bacterium CG10_big_fil_rev_8_21_14_0_10_39_9</name>
    <dbReference type="NCBI Taxonomy" id="1974566"/>
    <lineage>
        <taxon>Bacteria</taxon>
        <taxon>Candidatus Falkowiibacteriota</taxon>
    </lineage>
</organism>
<name>A0A2M6WNV3_9BACT</name>
<dbReference type="CDD" id="cd14869">
    <property type="entry name" value="uS7_Bacteria"/>
    <property type="match status" value="1"/>
</dbReference>
<dbReference type="InterPro" id="IPR000235">
    <property type="entry name" value="Ribosomal_uS7"/>
</dbReference>
<feature type="domain" description="Small ribosomal subunit protein uS7" evidence="7">
    <location>
        <begin position="3"/>
        <end position="149"/>
    </location>
</feature>
<comment type="caution">
    <text evidence="8">The sequence shown here is derived from an EMBL/GenBank/DDBJ whole genome shotgun (WGS) entry which is preliminary data.</text>
</comment>
<dbReference type="HAMAP" id="MF_00480_B">
    <property type="entry name" value="Ribosomal_uS7_B"/>
    <property type="match status" value="1"/>
</dbReference>
<evidence type="ECO:0000256" key="4">
    <source>
        <dbReference type="ARBA" id="ARBA00022980"/>
    </source>
</evidence>
<comment type="function">
    <text evidence="6">One of the primary rRNA binding proteins, it binds directly to 16S rRNA where it nucleates assembly of the head domain of the 30S subunit. Is located at the subunit interface close to the decoding center, probably blocks exit of the E-site tRNA.</text>
</comment>
<dbReference type="GO" id="GO:0006412">
    <property type="term" value="P:translation"/>
    <property type="evidence" value="ECO:0007669"/>
    <property type="project" value="UniProtKB-UniRule"/>
</dbReference>
<dbReference type="GO" id="GO:0003735">
    <property type="term" value="F:structural constituent of ribosome"/>
    <property type="evidence" value="ECO:0007669"/>
    <property type="project" value="InterPro"/>
</dbReference>
<dbReference type="EMBL" id="PFAQ01000052">
    <property type="protein sequence ID" value="PIT94426.1"/>
    <property type="molecule type" value="Genomic_DNA"/>
</dbReference>
<keyword evidence="4 6" id="KW-0689">Ribosomal protein</keyword>
<evidence type="ECO:0000313" key="9">
    <source>
        <dbReference type="Proteomes" id="UP000228900"/>
    </source>
</evidence>
<accession>A0A2M6WNV3</accession>
<dbReference type="FunFam" id="1.10.455.10:FF:000001">
    <property type="entry name" value="30S ribosomal protein S7"/>
    <property type="match status" value="1"/>
</dbReference>
<dbReference type="GO" id="GO:0000049">
    <property type="term" value="F:tRNA binding"/>
    <property type="evidence" value="ECO:0007669"/>
    <property type="project" value="UniProtKB-UniRule"/>
</dbReference>
<dbReference type="GO" id="GO:0015935">
    <property type="term" value="C:small ribosomal subunit"/>
    <property type="evidence" value="ECO:0007669"/>
    <property type="project" value="InterPro"/>
</dbReference>